<feature type="transmembrane region" description="Helical" evidence="7">
    <location>
        <begin position="83"/>
        <end position="102"/>
    </location>
</feature>
<dbReference type="PANTHER" id="PTHR10283:SF82">
    <property type="entry name" value="SOLUTE CARRIER FAMILY 13 MEMBER 2"/>
    <property type="match status" value="1"/>
</dbReference>
<keyword evidence="5 7" id="KW-1133">Transmembrane helix</keyword>
<evidence type="ECO:0000256" key="7">
    <source>
        <dbReference type="SAM" id="Phobius"/>
    </source>
</evidence>
<name>A0ABY6JZ74_9ARAC</name>
<accession>A0ABY6JZ74</accession>
<dbReference type="Proteomes" id="UP001235939">
    <property type="component" value="Chromosome 01"/>
</dbReference>
<gene>
    <name evidence="8" type="ORF">LAZ67_1004455</name>
</gene>
<dbReference type="Pfam" id="PF00939">
    <property type="entry name" value="Na_sulph_symp"/>
    <property type="match status" value="2"/>
</dbReference>
<feature type="transmembrane region" description="Helical" evidence="7">
    <location>
        <begin position="59"/>
        <end position="76"/>
    </location>
</feature>
<feature type="transmembrane region" description="Helical" evidence="7">
    <location>
        <begin position="403"/>
        <end position="425"/>
    </location>
</feature>
<keyword evidence="6 7" id="KW-0472">Membrane</keyword>
<evidence type="ECO:0000256" key="5">
    <source>
        <dbReference type="ARBA" id="ARBA00022989"/>
    </source>
</evidence>
<feature type="transmembrane region" description="Helical" evidence="7">
    <location>
        <begin position="288"/>
        <end position="306"/>
    </location>
</feature>
<dbReference type="InterPro" id="IPR031312">
    <property type="entry name" value="Na/sul_symport_CS"/>
</dbReference>
<organism evidence="8 9">
    <name type="scientific">Cordylochernes scorpioides</name>
    <dbReference type="NCBI Taxonomy" id="51811"/>
    <lineage>
        <taxon>Eukaryota</taxon>
        <taxon>Metazoa</taxon>
        <taxon>Ecdysozoa</taxon>
        <taxon>Arthropoda</taxon>
        <taxon>Chelicerata</taxon>
        <taxon>Arachnida</taxon>
        <taxon>Pseudoscorpiones</taxon>
        <taxon>Cheliferoidea</taxon>
        <taxon>Chernetidae</taxon>
        <taxon>Cordylochernes</taxon>
    </lineage>
</organism>
<dbReference type="InterPro" id="IPR001898">
    <property type="entry name" value="SLC13A/DASS"/>
</dbReference>
<keyword evidence="4 7" id="KW-0812">Transmembrane</keyword>
<keyword evidence="3" id="KW-0813">Transport</keyword>
<evidence type="ECO:0000313" key="8">
    <source>
        <dbReference type="EMBL" id="UYV61336.1"/>
    </source>
</evidence>
<evidence type="ECO:0000313" key="9">
    <source>
        <dbReference type="Proteomes" id="UP001235939"/>
    </source>
</evidence>
<dbReference type="EMBL" id="CP092863">
    <property type="protein sequence ID" value="UYV61336.1"/>
    <property type="molecule type" value="Genomic_DNA"/>
</dbReference>
<protein>
    <submittedName>
        <fullName evidence="8">SLC13A5</fullName>
    </submittedName>
</protein>
<feature type="transmembrane region" description="Helical" evidence="7">
    <location>
        <begin position="327"/>
        <end position="344"/>
    </location>
</feature>
<feature type="transmembrane region" description="Helical" evidence="7">
    <location>
        <begin position="364"/>
        <end position="382"/>
    </location>
</feature>
<sequence length="651" mass="71722">MFDCILEVSRCAYVVALMAIFWMFELLPLGATALMPVIFFPLLGIMDSAEVTPHYTKDVIMTFLGSLTFAVAIEHCNLHKRIALRVLLLVGTGFKWLMLGFMLTTMFLSMWILNTAATAMMLPIAETVIQELQASYHKKKQVEEHEMDSLDNMIQDTSATALKVCTNENTGINNGAICVSIERSEGKPKISPDFGMLRKVLLLSIAYSSNCGGTGTLTGTSPNLFLKEIVEDQFPDMKELTYATWILYNVPGMLLSVMAGKNNKTLQSLDSSKDVIRHQYKQLGPMRFQEWAILVLFVLLVLSWFFRDPIFIDGWAGLITSRTNIRDSVPSLLFTLLLFVIPAQPLNFRNSPPLIDWNTAQHNLPWWLLLFVGGGIALAEGAKKSGFSAWVSTNLEGLAGLPLPLILLIICVLTAAITEVVNDAATASMVLPVVSGLAKKLNVHPLYLMLPTAVASSFSFMLPVATGPNALVSTATGMGSWEMKCRVHTRITVIATTRVPVMTLWSYTTSPRRRGLMLGFMLTTMFLSMWILNTAATAMMLPIAETVIQELQASYHKKKQVEEHEMDSLDNMIQDTSATALKVCTNENTGINNGAICVSIERSEGKPKISPDFGMLRKVLLLSIAYSSNCGGTGTLTGTSPNLFLKEIVEE</sequence>
<feature type="transmembrane region" description="Helical" evidence="7">
    <location>
        <begin position="12"/>
        <end position="39"/>
    </location>
</feature>
<evidence type="ECO:0000256" key="1">
    <source>
        <dbReference type="ARBA" id="ARBA00004141"/>
    </source>
</evidence>
<evidence type="ECO:0000256" key="3">
    <source>
        <dbReference type="ARBA" id="ARBA00022448"/>
    </source>
</evidence>
<evidence type="ECO:0000256" key="4">
    <source>
        <dbReference type="ARBA" id="ARBA00022692"/>
    </source>
</evidence>
<comment type="subcellular location">
    <subcellularLocation>
        <location evidence="1">Membrane</location>
        <topology evidence="1">Multi-pass membrane protein</topology>
    </subcellularLocation>
</comment>
<dbReference type="PANTHER" id="PTHR10283">
    <property type="entry name" value="SOLUTE CARRIER FAMILY 13 MEMBER"/>
    <property type="match status" value="1"/>
</dbReference>
<feature type="transmembrane region" description="Helical" evidence="7">
    <location>
        <begin position="514"/>
        <end position="532"/>
    </location>
</feature>
<proteinExistence type="inferred from homology"/>
<reference evidence="8 9" key="1">
    <citation type="submission" date="2022-01" db="EMBL/GenBank/DDBJ databases">
        <title>A chromosomal length assembly of Cordylochernes scorpioides.</title>
        <authorList>
            <person name="Zeh D."/>
            <person name="Zeh J."/>
        </authorList>
    </citation>
    <scope>NUCLEOTIDE SEQUENCE [LARGE SCALE GENOMIC DNA]</scope>
    <source>
        <strain evidence="8">IN4F17</strain>
        <tissue evidence="8">Whole Body</tissue>
    </source>
</reference>
<comment type="similarity">
    <text evidence="2">Belongs to the SLC13A/DASS transporter (TC 2.A.47) family. NADC subfamily.</text>
</comment>
<keyword evidence="9" id="KW-1185">Reference proteome</keyword>
<evidence type="ECO:0000256" key="2">
    <source>
        <dbReference type="ARBA" id="ARBA00006772"/>
    </source>
</evidence>
<dbReference type="PROSITE" id="PS01271">
    <property type="entry name" value="NA_SULFATE"/>
    <property type="match status" value="1"/>
</dbReference>
<evidence type="ECO:0000256" key="6">
    <source>
        <dbReference type="ARBA" id="ARBA00023136"/>
    </source>
</evidence>